<comment type="caution">
    <text evidence="2">The sequence shown here is derived from an EMBL/GenBank/DDBJ whole genome shotgun (WGS) entry which is preliminary data.</text>
</comment>
<proteinExistence type="predicted"/>
<evidence type="ECO:0000256" key="1">
    <source>
        <dbReference type="SAM" id="MobiDB-lite"/>
    </source>
</evidence>
<feature type="compositionally biased region" description="Basic and acidic residues" evidence="1">
    <location>
        <begin position="123"/>
        <end position="133"/>
    </location>
</feature>
<sequence>MMLRKFSPFCFDLLRLRSTIEKGRGDKGGFMSLQSIGSGRIASSFSDMRISGGGGGGFGSGSGFGLSTGIESFSAKSKAVELSHPSQRPLQSADKTCWSDDGDGMEVSQSGDSLSSYNAMAKEMSDDPERVQG</sequence>
<accession>A0AAW2CMX9</accession>
<name>A0AAW2CMX9_9ROSI</name>
<gene>
    <name evidence="2" type="ORF">SO802_018365</name>
</gene>
<dbReference type="Proteomes" id="UP001459277">
    <property type="component" value="Unassembled WGS sequence"/>
</dbReference>
<dbReference type="AlphaFoldDB" id="A0AAW2CMX9"/>
<feature type="compositionally biased region" description="Polar residues" evidence="1">
    <location>
        <begin position="107"/>
        <end position="118"/>
    </location>
</feature>
<feature type="region of interest" description="Disordered" evidence="1">
    <location>
        <begin position="80"/>
        <end position="133"/>
    </location>
</feature>
<feature type="compositionally biased region" description="Polar residues" evidence="1">
    <location>
        <begin position="84"/>
        <end position="94"/>
    </location>
</feature>
<evidence type="ECO:0000313" key="3">
    <source>
        <dbReference type="Proteomes" id="UP001459277"/>
    </source>
</evidence>
<dbReference type="EMBL" id="JAZDWU010000006">
    <property type="protein sequence ID" value="KAK9998762.1"/>
    <property type="molecule type" value="Genomic_DNA"/>
</dbReference>
<keyword evidence="3" id="KW-1185">Reference proteome</keyword>
<organism evidence="2 3">
    <name type="scientific">Lithocarpus litseifolius</name>
    <dbReference type="NCBI Taxonomy" id="425828"/>
    <lineage>
        <taxon>Eukaryota</taxon>
        <taxon>Viridiplantae</taxon>
        <taxon>Streptophyta</taxon>
        <taxon>Embryophyta</taxon>
        <taxon>Tracheophyta</taxon>
        <taxon>Spermatophyta</taxon>
        <taxon>Magnoliopsida</taxon>
        <taxon>eudicotyledons</taxon>
        <taxon>Gunneridae</taxon>
        <taxon>Pentapetalae</taxon>
        <taxon>rosids</taxon>
        <taxon>fabids</taxon>
        <taxon>Fagales</taxon>
        <taxon>Fagaceae</taxon>
        <taxon>Lithocarpus</taxon>
    </lineage>
</organism>
<protein>
    <submittedName>
        <fullName evidence="2">Uncharacterized protein</fullName>
    </submittedName>
</protein>
<evidence type="ECO:0000313" key="2">
    <source>
        <dbReference type="EMBL" id="KAK9998762.1"/>
    </source>
</evidence>
<reference evidence="2 3" key="1">
    <citation type="submission" date="2024-01" db="EMBL/GenBank/DDBJ databases">
        <title>A telomere-to-telomere, gap-free genome of sweet tea (Lithocarpus litseifolius).</title>
        <authorList>
            <person name="Zhou J."/>
        </authorList>
    </citation>
    <scope>NUCLEOTIDE SEQUENCE [LARGE SCALE GENOMIC DNA]</scope>
    <source>
        <strain evidence="2">Zhou-2022a</strain>
        <tissue evidence="2">Leaf</tissue>
    </source>
</reference>